<dbReference type="InterPro" id="IPR017932">
    <property type="entry name" value="GATase_2_dom"/>
</dbReference>
<dbReference type="SUPFAM" id="SSF56235">
    <property type="entry name" value="N-terminal nucleophile aminohydrolases (Ntn hydrolases)"/>
    <property type="match status" value="1"/>
</dbReference>
<dbReference type="GO" id="GO:0006529">
    <property type="term" value="P:asparagine biosynthetic process"/>
    <property type="evidence" value="ECO:0007669"/>
    <property type="project" value="InterPro"/>
</dbReference>
<feature type="domain" description="Glutamine amidotransferase type-2" evidence="1">
    <location>
        <begin position="1"/>
        <end position="141"/>
    </location>
</feature>
<dbReference type="GO" id="GO:0004066">
    <property type="term" value="F:asparagine synthase (glutamine-hydrolyzing) activity"/>
    <property type="evidence" value="ECO:0007669"/>
    <property type="project" value="InterPro"/>
</dbReference>
<dbReference type="Gene3D" id="3.60.20.10">
    <property type="entry name" value="Glutamine Phosphoribosylpyrophosphate, subunit 1, domain 1"/>
    <property type="match status" value="1"/>
</dbReference>
<dbReference type="InterPro" id="IPR001962">
    <property type="entry name" value="Asn_synthase"/>
</dbReference>
<dbReference type="SUPFAM" id="SSF52402">
    <property type="entry name" value="Adenine nucleotide alpha hydrolases-like"/>
    <property type="match status" value="1"/>
</dbReference>
<evidence type="ECO:0000313" key="2">
    <source>
        <dbReference type="EMBL" id="SVE62798.1"/>
    </source>
</evidence>
<dbReference type="Pfam" id="PF13537">
    <property type="entry name" value="GATase_7"/>
    <property type="match status" value="1"/>
</dbReference>
<dbReference type="Gene3D" id="3.40.50.620">
    <property type="entry name" value="HUPs"/>
    <property type="match status" value="1"/>
</dbReference>
<dbReference type="CDD" id="cd00712">
    <property type="entry name" value="AsnB"/>
    <property type="match status" value="1"/>
</dbReference>
<organism evidence="2">
    <name type="scientific">marine metagenome</name>
    <dbReference type="NCBI Taxonomy" id="408172"/>
    <lineage>
        <taxon>unclassified sequences</taxon>
        <taxon>metagenomes</taxon>
        <taxon>ecological metagenomes</taxon>
    </lineage>
</organism>
<evidence type="ECO:0000259" key="1">
    <source>
        <dbReference type="PROSITE" id="PS51278"/>
    </source>
</evidence>
<dbReference type="InterPro" id="IPR029055">
    <property type="entry name" value="Ntn_hydrolases_N"/>
</dbReference>
<dbReference type="PROSITE" id="PS51278">
    <property type="entry name" value="GATASE_TYPE_2"/>
    <property type="match status" value="1"/>
</dbReference>
<name>A0A383F334_9ZZZZ</name>
<proteinExistence type="predicted"/>
<dbReference type="InterPro" id="IPR033738">
    <property type="entry name" value="AsnB_N"/>
</dbReference>
<dbReference type="PANTHER" id="PTHR43284:SF1">
    <property type="entry name" value="ASPARAGINE SYNTHETASE"/>
    <property type="match status" value="1"/>
</dbReference>
<feature type="non-terminal residue" evidence="2">
    <location>
        <position position="1"/>
    </location>
</feature>
<protein>
    <recommendedName>
        <fullName evidence="1">Glutamine amidotransferase type-2 domain-containing protein</fullName>
    </recommendedName>
</protein>
<dbReference type="PANTHER" id="PTHR43284">
    <property type="entry name" value="ASPARAGINE SYNTHETASE (GLUTAMINE-HYDROLYZING)"/>
    <property type="match status" value="1"/>
</dbReference>
<accession>A0A383F334</accession>
<dbReference type="InterPro" id="IPR014729">
    <property type="entry name" value="Rossmann-like_a/b/a_fold"/>
</dbReference>
<dbReference type="Pfam" id="PF00733">
    <property type="entry name" value="Asn_synthase"/>
    <property type="match status" value="1"/>
</dbReference>
<dbReference type="AlphaFoldDB" id="A0A383F334"/>
<reference evidence="2" key="1">
    <citation type="submission" date="2018-05" db="EMBL/GenBank/DDBJ databases">
        <authorList>
            <person name="Lanie J.A."/>
            <person name="Ng W.-L."/>
            <person name="Kazmierczak K.M."/>
            <person name="Andrzejewski T.M."/>
            <person name="Davidsen T.M."/>
            <person name="Wayne K.J."/>
            <person name="Tettelin H."/>
            <person name="Glass J.I."/>
            <person name="Rusch D."/>
            <person name="Podicherti R."/>
            <person name="Tsui H.-C.T."/>
            <person name="Winkler M.E."/>
        </authorList>
    </citation>
    <scope>NUCLEOTIDE SEQUENCE</scope>
</reference>
<sequence length="228" mass="26528">IIFNGEIFNYINLRTDLINKGYTFKSNTDTEVLLNLYIEYGKKCLKKLNGQFSFCIYDSKRNELFLARDRLGINPLYYFNDKSKFVFGSELKTIMNSIKNLTINKDALNYYLLFGNTPTKQSIFNKVYKLRPAEYAIFNLKSKKLITKKYWRSKFENEIKNESKAKKLLLEKLDKSVKDRLMSDVPVGAFLSGGVDSSAVVALMSKYTSKLNTFSVKFKHTEFDESKF</sequence>
<feature type="non-terminal residue" evidence="2">
    <location>
        <position position="228"/>
    </location>
</feature>
<dbReference type="GO" id="GO:0005829">
    <property type="term" value="C:cytosol"/>
    <property type="evidence" value="ECO:0007669"/>
    <property type="project" value="TreeGrafter"/>
</dbReference>
<dbReference type="InterPro" id="IPR051786">
    <property type="entry name" value="ASN_synthetase/amidase"/>
</dbReference>
<gene>
    <name evidence="2" type="ORF">METZ01_LOCUS515652</name>
</gene>
<dbReference type="EMBL" id="UINC01230598">
    <property type="protein sequence ID" value="SVE62798.1"/>
    <property type="molecule type" value="Genomic_DNA"/>
</dbReference>